<evidence type="ECO:0008006" key="9">
    <source>
        <dbReference type="Google" id="ProtNLM"/>
    </source>
</evidence>
<comment type="similarity">
    <text evidence="2">Belongs to the sodium:solute symporter (SSF) (TC 2.A.21) family.</text>
</comment>
<feature type="transmembrane region" description="Helical" evidence="7">
    <location>
        <begin position="55"/>
        <end position="82"/>
    </location>
</feature>
<reference evidence="8" key="1">
    <citation type="submission" date="2018-05" db="EMBL/GenBank/DDBJ databases">
        <authorList>
            <person name="Lanie J.A."/>
            <person name="Ng W.-L."/>
            <person name="Kazmierczak K.M."/>
            <person name="Andrzejewski T.M."/>
            <person name="Davidsen T.M."/>
            <person name="Wayne K.J."/>
            <person name="Tettelin H."/>
            <person name="Glass J.I."/>
            <person name="Rusch D."/>
            <person name="Podicherti R."/>
            <person name="Tsui H.-C.T."/>
            <person name="Winkler M.E."/>
        </authorList>
    </citation>
    <scope>NUCLEOTIDE SEQUENCE</scope>
</reference>
<keyword evidence="5 7" id="KW-1133">Transmembrane helix</keyword>
<dbReference type="Pfam" id="PF00474">
    <property type="entry name" value="SSF"/>
    <property type="match status" value="1"/>
</dbReference>
<feature type="transmembrane region" description="Helical" evidence="7">
    <location>
        <begin position="175"/>
        <end position="200"/>
    </location>
</feature>
<organism evidence="8">
    <name type="scientific">marine metagenome</name>
    <dbReference type="NCBI Taxonomy" id="408172"/>
    <lineage>
        <taxon>unclassified sequences</taxon>
        <taxon>metagenomes</taxon>
        <taxon>ecological metagenomes</taxon>
    </lineage>
</organism>
<dbReference type="InterPro" id="IPR038377">
    <property type="entry name" value="Na/Glc_symporter_sf"/>
</dbReference>
<dbReference type="Gene3D" id="1.20.1730.10">
    <property type="entry name" value="Sodium/glucose cotransporter"/>
    <property type="match status" value="1"/>
</dbReference>
<evidence type="ECO:0000256" key="3">
    <source>
        <dbReference type="ARBA" id="ARBA00022448"/>
    </source>
</evidence>
<feature type="transmembrane region" description="Helical" evidence="7">
    <location>
        <begin position="18"/>
        <end position="35"/>
    </location>
</feature>
<dbReference type="EMBL" id="UINC01052299">
    <property type="protein sequence ID" value="SVB67470.1"/>
    <property type="molecule type" value="Genomic_DNA"/>
</dbReference>
<gene>
    <name evidence="8" type="ORF">METZ01_LOCUS220324</name>
</gene>
<feature type="transmembrane region" description="Helical" evidence="7">
    <location>
        <begin position="402"/>
        <end position="424"/>
    </location>
</feature>
<name>A0A382FWV3_9ZZZZ</name>
<dbReference type="GO" id="GO:0022857">
    <property type="term" value="F:transmembrane transporter activity"/>
    <property type="evidence" value="ECO:0007669"/>
    <property type="project" value="InterPro"/>
</dbReference>
<feature type="transmembrane region" description="Helical" evidence="7">
    <location>
        <begin position="118"/>
        <end position="136"/>
    </location>
</feature>
<evidence type="ECO:0000256" key="6">
    <source>
        <dbReference type="ARBA" id="ARBA00023136"/>
    </source>
</evidence>
<evidence type="ECO:0000256" key="5">
    <source>
        <dbReference type="ARBA" id="ARBA00022989"/>
    </source>
</evidence>
<dbReference type="PROSITE" id="PS50283">
    <property type="entry name" value="NA_SOLUT_SYMP_3"/>
    <property type="match status" value="1"/>
</dbReference>
<keyword evidence="4 7" id="KW-0812">Transmembrane</keyword>
<accession>A0A382FWV3</accession>
<evidence type="ECO:0000256" key="7">
    <source>
        <dbReference type="SAM" id="Phobius"/>
    </source>
</evidence>
<dbReference type="InterPro" id="IPR050277">
    <property type="entry name" value="Sodium:Solute_Symporter"/>
</dbReference>
<evidence type="ECO:0000256" key="4">
    <source>
        <dbReference type="ARBA" id="ARBA00022692"/>
    </source>
</evidence>
<proteinExistence type="inferred from homology"/>
<feature type="transmembrane region" description="Helical" evidence="7">
    <location>
        <begin position="221"/>
        <end position="249"/>
    </location>
</feature>
<evidence type="ECO:0000256" key="1">
    <source>
        <dbReference type="ARBA" id="ARBA00004141"/>
    </source>
</evidence>
<feature type="transmembrane region" description="Helical" evidence="7">
    <location>
        <begin position="269"/>
        <end position="297"/>
    </location>
</feature>
<feature type="transmembrane region" description="Helical" evidence="7">
    <location>
        <begin position="317"/>
        <end position="336"/>
    </location>
</feature>
<comment type="subcellular location">
    <subcellularLocation>
        <location evidence="1">Membrane</location>
        <topology evidence="1">Multi-pass membrane protein</topology>
    </subcellularLocation>
</comment>
<sequence>GATEAFVGGFQAIVWDPWSPVLTLLIVGFFFVGIFRRSRFTTAIDFYNARYSKRIGMTSMAVGMIAYISWISAQLLALGVIIKVVTGLDAMTATLVGSLLILTVAIAGGLWALSRSDMLAFIILSLVLLLVLPYSLHAVGGPTPFIENAGTQNGAPPFSLFYTSDLNASGEPEGFAGYLGILGVFYMLAAWFSVAIGDIGGSVLTARALAAKDEVAATRGFVYGGFIYLVLGMIPVIVGMCAFILYPNLNESELDNVFPWFVQNHLPEWMVILFFVAVCSAIVSTAGDTILTAGALIGYTAFSVAKPESTDHQRLTVTRIFMIIVTACSLLFGLALGDLYRLLVFAGAVSFPVLSAVSVCGILWRKANVAGAWLSMTAGTLSWIIFIWLLLPEVDGEIWDAIYIGAVPAFACSLAAMIIGSLVTQRVYPPNPLRDVDGNDISDTRLFTWR</sequence>
<dbReference type="InterPro" id="IPR001734">
    <property type="entry name" value="Na/solute_symporter"/>
</dbReference>
<dbReference type="GO" id="GO:0005886">
    <property type="term" value="C:plasma membrane"/>
    <property type="evidence" value="ECO:0007669"/>
    <property type="project" value="TreeGrafter"/>
</dbReference>
<evidence type="ECO:0000313" key="8">
    <source>
        <dbReference type="EMBL" id="SVB67470.1"/>
    </source>
</evidence>
<feature type="transmembrane region" description="Helical" evidence="7">
    <location>
        <begin position="371"/>
        <end position="390"/>
    </location>
</feature>
<evidence type="ECO:0000256" key="2">
    <source>
        <dbReference type="ARBA" id="ARBA00006434"/>
    </source>
</evidence>
<keyword evidence="3" id="KW-0813">Transport</keyword>
<dbReference type="PANTHER" id="PTHR48086">
    <property type="entry name" value="SODIUM/PROLINE SYMPORTER-RELATED"/>
    <property type="match status" value="1"/>
</dbReference>
<feature type="non-terminal residue" evidence="8">
    <location>
        <position position="1"/>
    </location>
</feature>
<dbReference type="PANTHER" id="PTHR48086:SF7">
    <property type="entry name" value="SODIUM-SOLUTE SYMPORTER-RELATED"/>
    <property type="match status" value="1"/>
</dbReference>
<feature type="transmembrane region" description="Helical" evidence="7">
    <location>
        <begin position="342"/>
        <end position="364"/>
    </location>
</feature>
<keyword evidence="6 7" id="KW-0472">Membrane</keyword>
<feature type="transmembrane region" description="Helical" evidence="7">
    <location>
        <begin position="94"/>
        <end position="113"/>
    </location>
</feature>
<protein>
    <recommendedName>
        <fullName evidence="9">Sodium:solute symporter family protein</fullName>
    </recommendedName>
</protein>
<dbReference type="AlphaFoldDB" id="A0A382FWV3"/>